<keyword evidence="3 5" id="KW-1133">Transmembrane helix</keyword>
<dbReference type="OrthoDB" id="1418968at2"/>
<keyword evidence="2 5" id="KW-0812">Transmembrane</keyword>
<evidence type="ECO:0000313" key="6">
    <source>
        <dbReference type="EMBL" id="BAU49697.1"/>
    </source>
</evidence>
<dbReference type="EMBL" id="AP014936">
    <property type="protein sequence ID" value="BAU49697.1"/>
    <property type="molecule type" value="Genomic_DNA"/>
</dbReference>
<evidence type="ECO:0000256" key="3">
    <source>
        <dbReference type="ARBA" id="ARBA00022989"/>
    </source>
</evidence>
<evidence type="ECO:0000313" key="7">
    <source>
        <dbReference type="Proteomes" id="UP000218899"/>
    </source>
</evidence>
<dbReference type="RefSeq" id="WP_096462074.1">
    <property type="nucleotide sequence ID" value="NZ_AP014936.1"/>
</dbReference>
<gene>
    <name evidence="6" type="ORF">SVA_3149</name>
</gene>
<feature type="transmembrane region" description="Helical" evidence="5">
    <location>
        <begin position="35"/>
        <end position="52"/>
    </location>
</feature>
<reference evidence="6 7" key="1">
    <citation type="submission" date="2015-08" db="EMBL/GenBank/DDBJ databases">
        <title>Complete genome sequence of Sulfurifustis variabilis.</title>
        <authorList>
            <person name="Miura A."/>
            <person name="Kojima H."/>
            <person name="Fukui M."/>
        </authorList>
    </citation>
    <scope>NUCLEOTIDE SEQUENCE [LARGE SCALE GENOMIC DNA]</scope>
    <source>
        <strain evidence="7">skN76</strain>
    </source>
</reference>
<sequence length="248" mass="26248">MTEFFLVLALVALPALGNFGGGLFAEFFPLPARAVSLALHAAAGIVLAVVGLELMGRAIEVEHAWLVVGTFVLGGVGYYYLEKGVGIVRRRFGGGAEGDSPWMIYLGVSVDLFSDGVLIGSGSTVALTFGLLLALAQMPADIPEGFAALAAMKRFEKRRTRRLWLSAAFAIPIVLGATLGYWLMRGQPDFVKFALISFTAGILTTVSVEEMVLTAHNSPGRYRAGEDPLEGVALVAGFGLFGLLSAYT</sequence>
<feature type="transmembrane region" description="Helical" evidence="5">
    <location>
        <begin position="163"/>
        <end position="184"/>
    </location>
</feature>
<evidence type="ECO:0000256" key="2">
    <source>
        <dbReference type="ARBA" id="ARBA00022692"/>
    </source>
</evidence>
<dbReference type="AlphaFoldDB" id="A0A1B4VFZ5"/>
<evidence type="ECO:0000256" key="5">
    <source>
        <dbReference type="SAM" id="Phobius"/>
    </source>
</evidence>
<feature type="transmembrane region" description="Helical" evidence="5">
    <location>
        <begin position="229"/>
        <end position="247"/>
    </location>
</feature>
<protein>
    <submittedName>
        <fullName evidence="6">Peptidoglycan-binding protein</fullName>
    </submittedName>
</protein>
<dbReference type="Pfam" id="PF02535">
    <property type="entry name" value="Zip"/>
    <property type="match status" value="1"/>
</dbReference>
<feature type="transmembrane region" description="Helical" evidence="5">
    <location>
        <begin position="64"/>
        <end position="81"/>
    </location>
</feature>
<dbReference type="InterPro" id="IPR003689">
    <property type="entry name" value="ZIP"/>
</dbReference>
<keyword evidence="4 5" id="KW-0472">Membrane</keyword>
<evidence type="ECO:0000256" key="1">
    <source>
        <dbReference type="ARBA" id="ARBA00004141"/>
    </source>
</evidence>
<proteinExistence type="predicted"/>
<evidence type="ECO:0000256" key="4">
    <source>
        <dbReference type="ARBA" id="ARBA00023136"/>
    </source>
</evidence>
<name>A0A1B4VFZ5_9GAMM</name>
<accession>A0A1B4VFZ5</accession>
<organism evidence="6 7">
    <name type="scientific">Sulfurifustis variabilis</name>
    <dbReference type="NCBI Taxonomy" id="1675686"/>
    <lineage>
        <taxon>Bacteria</taxon>
        <taxon>Pseudomonadati</taxon>
        <taxon>Pseudomonadota</taxon>
        <taxon>Gammaproteobacteria</taxon>
        <taxon>Acidiferrobacterales</taxon>
        <taxon>Acidiferrobacteraceae</taxon>
        <taxon>Sulfurifustis</taxon>
    </lineage>
</organism>
<feature type="transmembrane region" description="Helical" evidence="5">
    <location>
        <begin position="116"/>
        <end position="136"/>
    </location>
</feature>
<dbReference type="GO" id="GO:0046873">
    <property type="term" value="F:metal ion transmembrane transporter activity"/>
    <property type="evidence" value="ECO:0007669"/>
    <property type="project" value="InterPro"/>
</dbReference>
<keyword evidence="7" id="KW-1185">Reference proteome</keyword>
<dbReference type="Proteomes" id="UP000218899">
    <property type="component" value="Chromosome"/>
</dbReference>
<dbReference type="GO" id="GO:0016020">
    <property type="term" value="C:membrane"/>
    <property type="evidence" value="ECO:0007669"/>
    <property type="project" value="UniProtKB-SubCell"/>
</dbReference>
<dbReference type="KEGG" id="sva:SVA_3149"/>
<comment type="subcellular location">
    <subcellularLocation>
        <location evidence="1">Membrane</location>
        <topology evidence="1">Multi-pass membrane protein</topology>
    </subcellularLocation>
</comment>